<keyword evidence="1" id="KW-0862">Zinc</keyword>
<dbReference type="AlphaFoldDB" id="W9S8Y0"/>
<evidence type="ECO:0000259" key="2">
    <source>
        <dbReference type="PROSITE" id="PS50119"/>
    </source>
</evidence>
<proteinExistence type="predicted"/>
<organism evidence="3 4">
    <name type="scientific">Morus notabilis</name>
    <dbReference type="NCBI Taxonomy" id="981085"/>
    <lineage>
        <taxon>Eukaryota</taxon>
        <taxon>Viridiplantae</taxon>
        <taxon>Streptophyta</taxon>
        <taxon>Embryophyta</taxon>
        <taxon>Tracheophyta</taxon>
        <taxon>Spermatophyta</taxon>
        <taxon>Magnoliopsida</taxon>
        <taxon>eudicotyledons</taxon>
        <taxon>Gunneridae</taxon>
        <taxon>Pentapetalae</taxon>
        <taxon>rosids</taxon>
        <taxon>fabids</taxon>
        <taxon>Rosales</taxon>
        <taxon>Moraceae</taxon>
        <taxon>Moreae</taxon>
        <taxon>Morus</taxon>
    </lineage>
</organism>
<keyword evidence="1" id="KW-0863">Zinc-finger</keyword>
<gene>
    <name evidence="3" type="ORF">L484_022867</name>
</gene>
<dbReference type="PROSITE" id="PS50119">
    <property type="entry name" value="ZF_BBOX"/>
    <property type="match status" value="1"/>
</dbReference>
<evidence type="ECO:0000313" key="3">
    <source>
        <dbReference type="EMBL" id="EXB94555.1"/>
    </source>
</evidence>
<dbReference type="GO" id="GO:0008270">
    <property type="term" value="F:zinc ion binding"/>
    <property type="evidence" value="ECO:0007669"/>
    <property type="project" value="UniProtKB-KW"/>
</dbReference>
<name>W9S8Y0_9ROSA</name>
<feature type="domain" description="B box-type" evidence="2">
    <location>
        <begin position="12"/>
        <end position="40"/>
    </location>
</feature>
<reference evidence="4" key="1">
    <citation type="submission" date="2013-01" db="EMBL/GenBank/DDBJ databases">
        <title>Draft Genome Sequence of a Mulberry Tree, Morus notabilis C.K. Schneid.</title>
        <authorList>
            <person name="He N."/>
            <person name="Zhao S."/>
        </authorList>
    </citation>
    <scope>NUCLEOTIDE SEQUENCE</scope>
</reference>
<dbReference type="STRING" id="981085.W9S8Y0"/>
<protein>
    <submittedName>
        <fullName evidence="3">Zinc finger protein CONSTANS-LIKE 1</fullName>
    </submittedName>
</protein>
<evidence type="ECO:0000313" key="4">
    <source>
        <dbReference type="Proteomes" id="UP000030645"/>
    </source>
</evidence>
<keyword evidence="4" id="KW-1185">Reference proteome</keyword>
<dbReference type="InterPro" id="IPR000315">
    <property type="entry name" value="Znf_B-box"/>
</dbReference>
<dbReference type="EMBL" id="KE345164">
    <property type="protein sequence ID" value="EXB94555.1"/>
    <property type="molecule type" value="Genomic_DNA"/>
</dbReference>
<evidence type="ECO:0000256" key="1">
    <source>
        <dbReference type="PROSITE-ProRule" id="PRU00024"/>
    </source>
</evidence>
<sequence length="129" mass="14518">MGTKGRQEFSKGKSKPCELCRSEEAVLFCRADFAFLCASCIAELYNARNAASLKSRLRQRGWTCVDCERDNAAAALFNEDDAVTAVCVTCDDEDDVHPLMRRHKRIIVGFHEPPANYLRLNDAMPWSNS</sequence>
<accession>W9S8Y0</accession>
<dbReference type="Proteomes" id="UP000030645">
    <property type="component" value="Unassembled WGS sequence"/>
</dbReference>
<dbReference type="eggNOG" id="KOG1601">
    <property type="taxonomic scope" value="Eukaryota"/>
</dbReference>
<keyword evidence="1" id="KW-0479">Metal-binding</keyword>